<dbReference type="PANTHER" id="PTHR46477:SF8">
    <property type="entry name" value="OS08G0257100 PROTEIN"/>
    <property type="match status" value="1"/>
</dbReference>
<dbReference type="EMBL" id="PQIB02000003">
    <property type="protein sequence ID" value="RLN29005.1"/>
    <property type="molecule type" value="Genomic_DNA"/>
</dbReference>
<sequence>MEEITRDVEFVFHGKPPAPADGRYRDACGGPARGLVYHRSKLGHDLHPCCAGLPETFVLAGLSFTWPAPGTWVPRASAPYPWAWPAPPRRSFR</sequence>
<reference evidence="2" key="1">
    <citation type="journal article" date="2019" name="Nat. Commun.">
        <title>The genome of broomcorn millet.</title>
        <authorList>
            <person name="Zou C."/>
            <person name="Miki D."/>
            <person name="Li D."/>
            <person name="Tang Q."/>
            <person name="Xiao L."/>
            <person name="Rajput S."/>
            <person name="Deng P."/>
            <person name="Jia W."/>
            <person name="Huang R."/>
            <person name="Zhang M."/>
            <person name="Sun Y."/>
            <person name="Hu J."/>
            <person name="Fu X."/>
            <person name="Schnable P.S."/>
            <person name="Li F."/>
            <person name="Zhang H."/>
            <person name="Feng B."/>
            <person name="Zhu X."/>
            <person name="Liu R."/>
            <person name="Schnable J.C."/>
            <person name="Zhu J.-K."/>
            <person name="Zhang H."/>
        </authorList>
    </citation>
    <scope>NUCLEOTIDE SEQUENCE [LARGE SCALE GENOMIC DNA]</scope>
</reference>
<organism evidence="1 2">
    <name type="scientific">Panicum miliaceum</name>
    <name type="common">Proso millet</name>
    <name type="synonym">Broomcorn millet</name>
    <dbReference type="NCBI Taxonomy" id="4540"/>
    <lineage>
        <taxon>Eukaryota</taxon>
        <taxon>Viridiplantae</taxon>
        <taxon>Streptophyta</taxon>
        <taxon>Embryophyta</taxon>
        <taxon>Tracheophyta</taxon>
        <taxon>Spermatophyta</taxon>
        <taxon>Magnoliopsida</taxon>
        <taxon>Liliopsida</taxon>
        <taxon>Poales</taxon>
        <taxon>Poaceae</taxon>
        <taxon>PACMAD clade</taxon>
        <taxon>Panicoideae</taxon>
        <taxon>Panicodae</taxon>
        <taxon>Paniceae</taxon>
        <taxon>Panicinae</taxon>
        <taxon>Panicum</taxon>
        <taxon>Panicum sect. Panicum</taxon>
    </lineage>
</organism>
<name>A0A3L6SZP9_PANMI</name>
<dbReference type="AlphaFoldDB" id="A0A3L6SZP9"/>
<dbReference type="PANTHER" id="PTHR46477">
    <property type="entry name" value="CYSTEINE/HISTIDINE-RICH C1 DOMAIN FAMILY PROTEIN"/>
    <property type="match status" value="1"/>
</dbReference>
<accession>A0A3L6SZP9</accession>
<evidence type="ECO:0000313" key="1">
    <source>
        <dbReference type="EMBL" id="RLN29005.1"/>
    </source>
</evidence>
<comment type="caution">
    <text evidence="1">The sequence shown here is derived from an EMBL/GenBank/DDBJ whole genome shotgun (WGS) entry which is preliminary data.</text>
</comment>
<proteinExistence type="predicted"/>
<dbReference type="Proteomes" id="UP000275267">
    <property type="component" value="Unassembled WGS sequence"/>
</dbReference>
<evidence type="ECO:0000313" key="2">
    <source>
        <dbReference type="Proteomes" id="UP000275267"/>
    </source>
</evidence>
<gene>
    <name evidence="1" type="ORF">C2845_PM05G03560</name>
</gene>
<dbReference type="OrthoDB" id="1480693at2759"/>
<protein>
    <submittedName>
        <fullName evidence="1">Uncharacterized protein</fullName>
    </submittedName>
</protein>
<keyword evidence="2" id="KW-1185">Reference proteome</keyword>